<evidence type="ECO:0000313" key="1">
    <source>
        <dbReference type="EMBL" id="OCX17709.1"/>
    </source>
</evidence>
<dbReference type="RefSeq" id="WP_024926946.1">
    <property type="nucleotide sequence ID" value="NZ_MDEO01000032.1"/>
</dbReference>
<dbReference type="STRING" id="1566387.QV13_13295"/>
<name>A0A1C2DSI2_9HYPH</name>
<dbReference type="PANTHER" id="PTHR47623:SF1">
    <property type="entry name" value="OS09G0287300 PROTEIN"/>
    <property type="match status" value="1"/>
</dbReference>
<sequence>MKRLLLLRHAKSSWDNPDLADVERPLAPRGIEAALLMGRTIAQRNWLPDRALVSSAERTLETWRLVSGEWTSRPEASFSHALYEAPADAILAEIRNNNEADETLMVVGHNPGLETLAGSLIADTSHRKLAKALSEKFPTGALALFEYDGDWARLDSGAATLTHFLRPKDLG</sequence>
<dbReference type="Gene3D" id="3.40.50.1240">
    <property type="entry name" value="Phosphoglycerate mutase-like"/>
    <property type="match status" value="1"/>
</dbReference>
<dbReference type="SMART" id="SM00855">
    <property type="entry name" value="PGAM"/>
    <property type="match status" value="1"/>
</dbReference>
<dbReference type="InterPro" id="IPR013078">
    <property type="entry name" value="His_Pase_superF_clade-1"/>
</dbReference>
<dbReference type="Proteomes" id="UP000094412">
    <property type="component" value="Unassembled WGS sequence"/>
</dbReference>
<reference evidence="1 2" key="1">
    <citation type="submission" date="2016-08" db="EMBL/GenBank/DDBJ databases">
        <title>Whole genome sequence of Mesorhizobium sp. strain UASWS1009 isolated from industrial sewage.</title>
        <authorList>
            <person name="Crovadore J."/>
            <person name="Calmin G."/>
            <person name="Chablais R."/>
            <person name="Cochard B."/>
            <person name="Lefort F."/>
        </authorList>
    </citation>
    <scope>NUCLEOTIDE SEQUENCE [LARGE SCALE GENOMIC DNA]</scope>
    <source>
        <strain evidence="1 2">UASWS1009</strain>
    </source>
</reference>
<protein>
    <submittedName>
        <fullName evidence="1">Histidine phosphatase</fullName>
    </submittedName>
</protein>
<accession>A0A1C2DSI2</accession>
<proteinExistence type="predicted"/>
<gene>
    <name evidence="1" type="ORF">QV13_13295</name>
</gene>
<dbReference type="SUPFAM" id="SSF53254">
    <property type="entry name" value="Phosphoglycerate mutase-like"/>
    <property type="match status" value="1"/>
</dbReference>
<evidence type="ECO:0000313" key="2">
    <source>
        <dbReference type="Proteomes" id="UP000094412"/>
    </source>
</evidence>
<dbReference type="OrthoDB" id="9810154at2"/>
<comment type="caution">
    <text evidence="1">The sequence shown here is derived from an EMBL/GenBank/DDBJ whole genome shotgun (WGS) entry which is preliminary data.</text>
</comment>
<dbReference type="Pfam" id="PF00300">
    <property type="entry name" value="His_Phos_1"/>
    <property type="match status" value="1"/>
</dbReference>
<dbReference type="PANTHER" id="PTHR47623">
    <property type="entry name" value="OS09G0287300 PROTEIN"/>
    <property type="match status" value="1"/>
</dbReference>
<dbReference type="CDD" id="cd07067">
    <property type="entry name" value="HP_PGM_like"/>
    <property type="match status" value="1"/>
</dbReference>
<dbReference type="AlphaFoldDB" id="A0A1C2DSI2"/>
<dbReference type="InterPro" id="IPR029033">
    <property type="entry name" value="His_PPase_superfam"/>
</dbReference>
<dbReference type="EMBL" id="MDEO01000032">
    <property type="protein sequence ID" value="OCX17709.1"/>
    <property type="molecule type" value="Genomic_DNA"/>
</dbReference>
<organism evidence="1 2">
    <name type="scientific">Mesorhizobium hungaricum</name>
    <dbReference type="NCBI Taxonomy" id="1566387"/>
    <lineage>
        <taxon>Bacteria</taxon>
        <taxon>Pseudomonadati</taxon>
        <taxon>Pseudomonadota</taxon>
        <taxon>Alphaproteobacteria</taxon>
        <taxon>Hyphomicrobiales</taxon>
        <taxon>Phyllobacteriaceae</taxon>
        <taxon>Mesorhizobium</taxon>
    </lineage>
</organism>
<keyword evidence="2" id="KW-1185">Reference proteome</keyword>